<keyword evidence="2" id="KW-1185">Reference proteome</keyword>
<dbReference type="Proteomes" id="UP001057402">
    <property type="component" value="Chromosome 7"/>
</dbReference>
<accession>A0ACB9NYE3</accession>
<sequence length="159" mass="18248">MVRGCWIGPGGRGRVGVLPPRIALMLYSALDSGNFLVIPGSPEDVWTTEWFSKTRSKNQAVIPVMNIIMLFWNEISEDSIGIPDHKDDFPTRASIIYMLEEELTDDMVPRNSSSNSRKIPKDFPAQQDRDILREMKDAEKYEQVDMEELKERVEKDLES</sequence>
<reference evidence="2" key="1">
    <citation type="journal article" date="2023" name="Front. Plant Sci.">
        <title>Chromosomal-level genome assembly of Melastoma candidum provides insights into trichome evolution.</title>
        <authorList>
            <person name="Zhong Y."/>
            <person name="Wu W."/>
            <person name="Sun C."/>
            <person name="Zou P."/>
            <person name="Liu Y."/>
            <person name="Dai S."/>
            <person name="Zhou R."/>
        </authorList>
    </citation>
    <scope>NUCLEOTIDE SEQUENCE [LARGE SCALE GENOMIC DNA]</scope>
</reference>
<organism evidence="1 2">
    <name type="scientific">Melastoma candidum</name>
    <dbReference type="NCBI Taxonomy" id="119954"/>
    <lineage>
        <taxon>Eukaryota</taxon>
        <taxon>Viridiplantae</taxon>
        <taxon>Streptophyta</taxon>
        <taxon>Embryophyta</taxon>
        <taxon>Tracheophyta</taxon>
        <taxon>Spermatophyta</taxon>
        <taxon>Magnoliopsida</taxon>
        <taxon>eudicotyledons</taxon>
        <taxon>Gunneridae</taxon>
        <taxon>Pentapetalae</taxon>
        <taxon>rosids</taxon>
        <taxon>malvids</taxon>
        <taxon>Myrtales</taxon>
        <taxon>Melastomataceae</taxon>
        <taxon>Melastomatoideae</taxon>
        <taxon>Melastomateae</taxon>
        <taxon>Melastoma</taxon>
    </lineage>
</organism>
<evidence type="ECO:0000313" key="1">
    <source>
        <dbReference type="EMBL" id="KAI4339275.1"/>
    </source>
</evidence>
<proteinExistence type="predicted"/>
<evidence type="ECO:0000313" key="2">
    <source>
        <dbReference type="Proteomes" id="UP001057402"/>
    </source>
</evidence>
<gene>
    <name evidence="1" type="ORF">MLD38_024234</name>
</gene>
<protein>
    <submittedName>
        <fullName evidence="1">Uncharacterized protein</fullName>
    </submittedName>
</protein>
<name>A0ACB9NYE3_9MYRT</name>
<comment type="caution">
    <text evidence="1">The sequence shown here is derived from an EMBL/GenBank/DDBJ whole genome shotgun (WGS) entry which is preliminary data.</text>
</comment>
<dbReference type="EMBL" id="CM042886">
    <property type="protein sequence ID" value="KAI4339275.1"/>
    <property type="molecule type" value="Genomic_DNA"/>
</dbReference>